<evidence type="ECO:0000256" key="2">
    <source>
        <dbReference type="ARBA" id="ARBA00022473"/>
    </source>
</evidence>
<dbReference type="AlphaFoldDB" id="A0AAW1WN87"/>
<dbReference type="PANTHER" id="PTHR31072:SF224">
    <property type="entry name" value="TRANSCRIPTION FACTOR TCP1"/>
    <property type="match status" value="1"/>
</dbReference>
<evidence type="ECO:0000259" key="7">
    <source>
        <dbReference type="PROSITE" id="PS51369"/>
    </source>
</evidence>
<keyword evidence="3" id="KW-0805">Transcription regulation</keyword>
<gene>
    <name evidence="9" type="ORF">M0R45_033103</name>
</gene>
<evidence type="ECO:0000256" key="5">
    <source>
        <dbReference type="ARBA" id="ARBA00023163"/>
    </source>
</evidence>
<protein>
    <submittedName>
        <fullName evidence="9">Uncharacterized protein</fullName>
    </submittedName>
</protein>
<dbReference type="InterPro" id="IPR017888">
    <property type="entry name" value="CYC/TB1_R_domain"/>
</dbReference>
<evidence type="ECO:0000259" key="8">
    <source>
        <dbReference type="PROSITE" id="PS51370"/>
    </source>
</evidence>
<evidence type="ECO:0000256" key="3">
    <source>
        <dbReference type="ARBA" id="ARBA00023015"/>
    </source>
</evidence>
<dbReference type="PROSITE" id="PS51369">
    <property type="entry name" value="TCP"/>
    <property type="match status" value="1"/>
</dbReference>
<keyword evidence="5" id="KW-0804">Transcription</keyword>
<dbReference type="GO" id="GO:2000032">
    <property type="term" value="P:regulation of secondary shoot formation"/>
    <property type="evidence" value="ECO:0007669"/>
    <property type="project" value="TreeGrafter"/>
</dbReference>
<proteinExistence type="predicted"/>
<sequence length="354" mass="39421">MFSSTTNTSSGTVYAFPYNFPLCSSPYNNHPPLPQENRTCGGILGPHHDQSSILNNAFMVPGPEGTIINLGGVLSNAVVSSSGDYHGQQQQCGYGNNVYHPHIVSKEVKVPVVAVKKDRHSKIFTAQGLRDRRVRLSINVARQFFDLQDLLGFDKASKTLEWLLTKSSKAIKDLEKSKCNNTTSLSSSSTSECDVVSDMNNEESEDNRKMEAAAIDHAIRARESRAKARARARERTREKMCSTSRRSPQIFSQLSLFNELEPADMNQEPGSTLLSNYEVEHHESVTVKRKLKAPSDSNYHDRILSLISKSTETGSNFCSHVNIQFPNAISQNWDINGGAFPCPSIWCHHHQHES</sequence>
<dbReference type="InterPro" id="IPR017887">
    <property type="entry name" value="TF_TCP_subgr"/>
</dbReference>
<keyword evidence="6" id="KW-0539">Nucleus</keyword>
<dbReference type="EMBL" id="JBEDUW010000006">
    <property type="protein sequence ID" value="KAK9924750.1"/>
    <property type="molecule type" value="Genomic_DNA"/>
</dbReference>
<keyword evidence="10" id="KW-1185">Reference proteome</keyword>
<dbReference type="Pfam" id="PF03634">
    <property type="entry name" value="TCP"/>
    <property type="match status" value="1"/>
</dbReference>
<name>A0AAW1WN87_RUBAR</name>
<accession>A0AAW1WN87</accession>
<organism evidence="9 10">
    <name type="scientific">Rubus argutus</name>
    <name type="common">Southern blackberry</name>
    <dbReference type="NCBI Taxonomy" id="59490"/>
    <lineage>
        <taxon>Eukaryota</taxon>
        <taxon>Viridiplantae</taxon>
        <taxon>Streptophyta</taxon>
        <taxon>Embryophyta</taxon>
        <taxon>Tracheophyta</taxon>
        <taxon>Spermatophyta</taxon>
        <taxon>Magnoliopsida</taxon>
        <taxon>eudicotyledons</taxon>
        <taxon>Gunneridae</taxon>
        <taxon>Pentapetalae</taxon>
        <taxon>rosids</taxon>
        <taxon>fabids</taxon>
        <taxon>Rosales</taxon>
        <taxon>Rosaceae</taxon>
        <taxon>Rosoideae</taxon>
        <taxon>Rosoideae incertae sedis</taxon>
        <taxon>Rubus</taxon>
    </lineage>
</organism>
<feature type="domain" description="TCP" evidence="7">
    <location>
        <begin position="116"/>
        <end position="174"/>
    </location>
</feature>
<dbReference type="PANTHER" id="PTHR31072">
    <property type="entry name" value="TRANSCRIPTION FACTOR TCP4-RELATED"/>
    <property type="match status" value="1"/>
</dbReference>
<dbReference type="GO" id="GO:0003700">
    <property type="term" value="F:DNA-binding transcription factor activity"/>
    <property type="evidence" value="ECO:0007669"/>
    <property type="project" value="InterPro"/>
</dbReference>
<evidence type="ECO:0000256" key="4">
    <source>
        <dbReference type="ARBA" id="ARBA00023125"/>
    </source>
</evidence>
<evidence type="ECO:0000313" key="9">
    <source>
        <dbReference type="EMBL" id="KAK9924750.1"/>
    </source>
</evidence>
<evidence type="ECO:0000256" key="6">
    <source>
        <dbReference type="ARBA" id="ARBA00023242"/>
    </source>
</evidence>
<evidence type="ECO:0000256" key="1">
    <source>
        <dbReference type="ARBA" id="ARBA00004123"/>
    </source>
</evidence>
<keyword evidence="4" id="KW-0238">DNA-binding</keyword>
<comment type="caution">
    <text evidence="9">The sequence shown here is derived from an EMBL/GenBank/DDBJ whole genome shotgun (WGS) entry which is preliminary data.</text>
</comment>
<dbReference type="Proteomes" id="UP001457282">
    <property type="component" value="Unassembled WGS sequence"/>
</dbReference>
<feature type="domain" description="R" evidence="8">
    <location>
        <begin position="222"/>
        <end position="239"/>
    </location>
</feature>
<evidence type="ECO:0000313" key="10">
    <source>
        <dbReference type="Proteomes" id="UP001457282"/>
    </source>
</evidence>
<dbReference type="PROSITE" id="PS51370">
    <property type="entry name" value="R"/>
    <property type="match status" value="1"/>
</dbReference>
<comment type="subcellular location">
    <subcellularLocation>
        <location evidence="1">Nucleus</location>
    </subcellularLocation>
</comment>
<dbReference type="GO" id="GO:0043565">
    <property type="term" value="F:sequence-specific DNA binding"/>
    <property type="evidence" value="ECO:0007669"/>
    <property type="project" value="TreeGrafter"/>
</dbReference>
<reference evidence="9 10" key="1">
    <citation type="journal article" date="2023" name="G3 (Bethesda)">
        <title>A chromosome-length genome assembly and annotation of blackberry (Rubus argutus, cv. 'Hillquist').</title>
        <authorList>
            <person name="Bruna T."/>
            <person name="Aryal R."/>
            <person name="Dudchenko O."/>
            <person name="Sargent D.J."/>
            <person name="Mead D."/>
            <person name="Buti M."/>
            <person name="Cavallini A."/>
            <person name="Hytonen T."/>
            <person name="Andres J."/>
            <person name="Pham M."/>
            <person name="Weisz D."/>
            <person name="Mascagni F."/>
            <person name="Usai G."/>
            <person name="Natali L."/>
            <person name="Bassil N."/>
            <person name="Fernandez G.E."/>
            <person name="Lomsadze A."/>
            <person name="Armour M."/>
            <person name="Olukolu B."/>
            <person name="Poorten T."/>
            <person name="Britton C."/>
            <person name="Davik J."/>
            <person name="Ashrafi H."/>
            <person name="Aiden E.L."/>
            <person name="Borodovsky M."/>
            <person name="Worthington M."/>
        </authorList>
    </citation>
    <scope>NUCLEOTIDE SEQUENCE [LARGE SCALE GENOMIC DNA]</scope>
    <source>
        <strain evidence="9">PI 553951</strain>
    </source>
</reference>
<dbReference type="GO" id="GO:0005634">
    <property type="term" value="C:nucleus"/>
    <property type="evidence" value="ECO:0007669"/>
    <property type="project" value="UniProtKB-SubCell"/>
</dbReference>
<keyword evidence="2" id="KW-0217">Developmental protein</keyword>
<dbReference type="InterPro" id="IPR005333">
    <property type="entry name" value="Transcription_factor_TCP"/>
</dbReference>